<dbReference type="Proteomes" id="UP001225646">
    <property type="component" value="Unassembled WGS sequence"/>
</dbReference>
<protein>
    <submittedName>
        <fullName evidence="7">Flagellar protein FliO/FliZ</fullName>
    </submittedName>
</protein>
<evidence type="ECO:0000313" key="8">
    <source>
        <dbReference type="Proteomes" id="UP001225646"/>
    </source>
</evidence>
<keyword evidence="7" id="KW-0969">Cilium</keyword>
<keyword evidence="4 6" id="KW-1133">Transmembrane helix</keyword>
<gene>
    <name evidence="7" type="ORF">J2S06_000817</name>
</gene>
<keyword evidence="2" id="KW-1003">Cell membrane</keyword>
<evidence type="ECO:0000313" key="7">
    <source>
        <dbReference type="EMBL" id="MDQ0161747.1"/>
    </source>
</evidence>
<comment type="caution">
    <text evidence="7">The sequence shown here is derived from an EMBL/GenBank/DDBJ whole genome shotgun (WGS) entry which is preliminary data.</text>
</comment>
<reference evidence="7 8" key="1">
    <citation type="submission" date="2023-07" db="EMBL/GenBank/DDBJ databases">
        <title>Genomic Encyclopedia of Type Strains, Phase IV (KMG-IV): sequencing the most valuable type-strain genomes for metagenomic binning, comparative biology and taxonomic classification.</title>
        <authorList>
            <person name="Goeker M."/>
        </authorList>
    </citation>
    <scope>NUCLEOTIDE SEQUENCE [LARGE SCALE GENOMIC DNA]</scope>
    <source>
        <strain evidence="7 8">DSM 19092</strain>
    </source>
</reference>
<evidence type="ECO:0000256" key="5">
    <source>
        <dbReference type="ARBA" id="ARBA00023136"/>
    </source>
</evidence>
<organism evidence="7 8">
    <name type="scientific">Aeribacillus alveayuensis</name>
    <dbReference type="NCBI Taxonomy" id="279215"/>
    <lineage>
        <taxon>Bacteria</taxon>
        <taxon>Bacillati</taxon>
        <taxon>Bacillota</taxon>
        <taxon>Bacilli</taxon>
        <taxon>Bacillales</taxon>
        <taxon>Bacillaceae</taxon>
        <taxon>Aeribacillus</taxon>
    </lineage>
</organism>
<keyword evidence="5 6" id="KW-0472">Membrane</keyword>
<keyword evidence="8" id="KW-1185">Reference proteome</keyword>
<name>A0ABT9VLK4_9BACI</name>
<feature type="transmembrane region" description="Helical" evidence="6">
    <location>
        <begin position="72"/>
        <end position="90"/>
    </location>
</feature>
<evidence type="ECO:0000256" key="6">
    <source>
        <dbReference type="SAM" id="Phobius"/>
    </source>
</evidence>
<evidence type="ECO:0000256" key="1">
    <source>
        <dbReference type="ARBA" id="ARBA00004236"/>
    </source>
</evidence>
<evidence type="ECO:0000256" key="4">
    <source>
        <dbReference type="ARBA" id="ARBA00022989"/>
    </source>
</evidence>
<evidence type="ECO:0000256" key="3">
    <source>
        <dbReference type="ARBA" id="ARBA00022692"/>
    </source>
</evidence>
<dbReference type="RefSeq" id="WP_052659561.1">
    <property type="nucleotide sequence ID" value="NZ_JAUSTR010000001.1"/>
</dbReference>
<dbReference type="InterPro" id="IPR022781">
    <property type="entry name" value="Flagellar_biosynth_FliO"/>
</dbReference>
<evidence type="ECO:0000256" key="2">
    <source>
        <dbReference type="ARBA" id="ARBA00022475"/>
    </source>
</evidence>
<comment type="subcellular location">
    <subcellularLocation>
        <location evidence="1">Cell membrane</location>
    </subcellularLocation>
</comment>
<dbReference type="Pfam" id="PF04347">
    <property type="entry name" value="FliO"/>
    <property type="match status" value="1"/>
</dbReference>
<proteinExistence type="predicted"/>
<dbReference type="EMBL" id="JAUSTR010000001">
    <property type="protein sequence ID" value="MDQ0161747.1"/>
    <property type="molecule type" value="Genomic_DNA"/>
</dbReference>
<accession>A0ABT9VLK4</accession>
<keyword evidence="7" id="KW-0966">Cell projection</keyword>
<keyword evidence="7" id="KW-0282">Flagellum</keyword>
<sequence length="213" mass="24644">MKRVFIVMILGIYFSVIFFTAPASIVEAGEENKTVEEYYQDQTNHEGKSTSNELENNISDIKTPASVTIIDFIKMLFAFMFVLLIIYILVKVVKSQRHHYIGTKYLQNIGGTSLGQNRSIQLVKVGERILLLGVSDTIQLLKEIDDEAEIEKILQEHEAKVGKYYQKPIQTFWKWNESKHKNNTLFKDELQAILKERSGQMKLFLKKGNKHNE</sequence>
<keyword evidence="3 6" id="KW-0812">Transmembrane</keyword>